<evidence type="ECO:0000259" key="12">
    <source>
        <dbReference type="Pfam" id="PF22725"/>
    </source>
</evidence>
<protein>
    <recommendedName>
        <fullName evidence="5">Trans-1,2-dihydrobenzene-1,2-diol dehydrogenase</fullName>
        <ecNumber evidence="4">1.1.1.179</ecNumber>
        <ecNumber evidence="3">1.3.1.20</ecNumber>
    </recommendedName>
    <alternativeName>
        <fullName evidence="8">D-xylose 1-dehydrogenase</fullName>
    </alternativeName>
    <alternativeName>
        <fullName evidence="7">D-xylose-NADP dehydrogenase</fullName>
    </alternativeName>
    <alternativeName>
        <fullName evidence="6">Dimeric dihydrodiol dehydrogenase</fullName>
    </alternativeName>
</protein>
<name>A0AAN9VZG8_9ORTH</name>
<dbReference type="InterPro" id="IPR036291">
    <property type="entry name" value="NAD(P)-bd_dom_sf"/>
</dbReference>
<dbReference type="Gene3D" id="3.40.50.720">
    <property type="entry name" value="NAD(P)-binding Rossmann-like Domain"/>
    <property type="match status" value="1"/>
</dbReference>
<dbReference type="GO" id="GO:0047837">
    <property type="term" value="F:D-xylose 1-dehydrogenase (NADP+) activity"/>
    <property type="evidence" value="ECO:0007669"/>
    <property type="project" value="UniProtKB-EC"/>
</dbReference>
<dbReference type="Gene3D" id="3.30.360.10">
    <property type="entry name" value="Dihydrodipicolinate Reductase, domain 2"/>
    <property type="match status" value="1"/>
</dbReference>
<dbReference type="InterPro" id="IPR000683">
    <property type="entry name" value="Gfo/Idh/MocA-like_OxRdtase_N"/>
</dbReference>
<organism evidence="13 14">
    <name type="scientific">Gryllus longicercus</name>
    <dbReference type="NCBI Taxonomy" id="2509291"/>
    <lineage>
        <taxon>Eukaryota</taxon>
        <taxon>Metazoa</taxon>
        <taxon>Ecdysozoa</taxon>
        <taxon>Arthropoda</taxon>
        <taxon>Hexapoda</taxon>
        <taxon>Insecta</taxon>
        <taxon>Pterygota</taxon>
        <taxon>Neoptera</taxon>
        <taxon>Polyneoptera</taxon>
        <taxon>Orthoptera</taxon>
        <taxon>Ensifera</taxon>
        <taxon>Gryllidea</taxon>
        <taxon>Grylloidea</taxon>
        <taxon>Gryllidae</taxon>
        <taxon>Gryllinae</taxon>
        <taxon>Gryllus</taxon>
    </lineage>
</organism>
<proteinExistence type="inferred from homology"/>
<evidence type="ECO:0000256" key="9">
    <source>
        <dbReference type="ARBA" id="ARBA00047423"/>
    </source>
</evidence>
<evidence type="ECO:0000256" key="7">
    <source>
        <dbReference type="ARBA" id="ARBA00042988"/>
    </source>
</evidence>
<evidence type="ECO:0000256" key="3">
    <source>
        <dbReference type="ARBA" id="ARBA00038853"/>
    </source>
</evidence>
<sequence length="332" mass="36707">MATRWGIASAGKISHDFVTALATLPADEHTVVAVAARQIERAKEFADLHKIPKAYGSYEELAADEEIDVVYIGAVNNTHLDIGKLMLNSGKAVLCEKPLTLNLKQTRELIDLARQKKLFLMEAVWSRCFPAYEALRKELESGKLGDILQVQVVFGLPIADVERVKLKELGGGTILDLGVYVLQFAMFVFGPKRPKNIVALGHLNEQGVDESMSCVITYESGQTAVLSTHSRGEFPNEALVFGSKGVACVAKPFWCPTKIITPEKTSEFILPSTSLPLNFTNSQGLRYEAMEVRRCLRQGLLESPKMTLDESLLLAELEDTIRHKLGVKYDVD</sequence>
<accession>A0AAN9VZG8</accession>
<dbReference type="AlphaFoldDB" id="A0AAN9VZG8"/>
<dbReference type="EC" id="1.3.1.20" evidence="3"/>
<dbReference type="Proteomes" id="UP001378592">
    <property type="component" value="Unassembled WGS sequence"/>
</dbReference>
<dbReference type="Pfam" id="PF22725">
    <property type="entry name" value="GFO_IDH_MocA_C3"/>
    <property type="match status" value="1"/>
</dbReference>
<evidence type="ECO:0000256" key="2">
    <source>
        <dbReference type="ARBA" id="ARBA00023002"/>
    </source>
</evidence>
<dbReference type="SUPFAM" id="SSF55347">
    <property type="entry name" value="Glyceraldehyde-3-phosphate dehydrogenase-like, C-terminal domain"/>
    <property type="match status" value="1"/>
</dbReference>
<keyword evidence="2" id="KW-0560">Oxidoreductase</keyword>
<gene>
    <name evidence="13" type="ORF">R5R35_014101</name>
</gene>
<dbReference type="EMBL" id="JAZDUA010000047">
    <property type="protein sequence ID" value="KAK7871040.1"/>
    <property type="molecule type" value="Genomic_DNA"/>
</dbReference>
<evidence type="ECO:0000256" key="5">
    <source>
        <dbReference type="ARBA" id="ARBA00040603"/>
    </source>
</evidence>
<comment type="catalytic activity">
    <reaction evidence="10">
        <text>D-xylose + NADP(+) = D-xylono-1,5-lactone + NADPH + H(+)</text>
        <dbReference type="Rhea" id="RHEA:22000"/>
        <dbReference type="ChEBI" id="CHEBI:15378"/>
        <dbReference type="ChEBI" id="CHEBI:15867"/>
        <dbReference type="ChEBI" id="CHEBI:53455"/>
        <dbReference type="ChEBI" id="CHEBI:57783"/>
        <dbReference type="ChEBI" id="CHEBI:58349"/>
        <dbReference type="EC" id="1.1.1.179"/>
    </reaction>
</comment>
<evidence type="ECO:0000256" key="6">
    <source>
        <dbReference type="ARBA" id="ARBA00042926"/>
    </source>
</evidence>
<evidence type="ECO:0000256" key="8">
    <source>
        <dbReference type="ARBA" id="ARBA00043025"/>
    </source>
</evidence>
<feature type="domain" description="Gfo/Idh/MocA-like oxidoreductase N-terminal" evidence="11">
    <location>
        <begin position="4"/>
        <end position="121"/>
    </location>
</feature>
<dbReference type="Pfam" id="PF01408">
    <property type="entry name" value="GFO_IDH_MocA"/>
    <property type="match status" value="1"/>
</dbReference>
<dbReference type="GO" id="GO:0047115">
    <property type="term" value="F:trans-1,2-dihydrobenzene-1,2-diol dehydrogenase activity"/>
    <property type="evidence" value="ECO:0007669"/>
    <property type="project" value="UniProtKB-EC"/>
</dbReference>
<keyword evidence="14" id="KW-1185">Reference proteome</keyword>
<dbReference type="PANTHER" id="PTHR22604">
    <property type="entry name" value="OXIDOREDUCTASES"/>
    <property type="match status" value="1"/>
</dbReference>
<comment type="catalytic activity">
    <reaction evidence="9">
        <text>(1R,2R)-1,2-dihydrobenzene-1,2-diol + NADP(+) = catechol + NADPH + H(+)</text>
        <dbReference type="Rhea" id="RHEA:16729"/>
        <dbReference type="ChEBI" id="CHEBI:10702"/>
        <dbReference type="ChEBI" id="CHEBI:15378"/>
        <dbReference type="ChEBI" id="CHEBI:18135"/>
        <dbReference type="ChEBI" id="CHEBI:57783"/>
        <dbReference type="ChEBI" id="CHEBI:58349"/>
        <dbReference type="EC" id="1.3.1.20"/>
    </reaction>
</comment>
<evidence type="ECO:0000256" key="10">
    <source>
        <dbReference type="ARBA" id="ARBA00049233"/>
    </source>
</evidence>
<evidence type="ECO:0000256" key="1">
    <source>
        <dbReference type="ARBA" id="ARBA00010928"/>
    </source>
</evidence>
<evidence type="ECO:0000259" key="11">
    <source>
        <dbReference type="Pfam" id="PF01408"/>
    </source>
</evidence>
<reference evidence="13 14" key="1">
    <citation type="submission" date="2024-03" db="EMBL/GenBank/DDBJ databases">
        <title>The genome assembly and annotation of the cricket Gryllus longicercus Weissman &amp; Gray.</title>
        <authorList>
            <person name="Szrajer S."/>
            <person name="Gray D."/>
            <person name="Ylla G."/>
        </authorList>
    </citation>
    <scope>NUCLEOTIDE SEQUENCE [LARGE SCALE GENOMIC DNA]</scope>
    <source>
        <strain evidence="13">DAG 2021-001</strain>
        <tissue evidence="13">Whole body minus gut</tissue>
    </source>
</reference>
<dbReference type="InterPro" id="IPR055170">
    <property type="entry name" value="GFO_IDH_MocA-like_dom"/>
</dbReference>
<evidence type="ECO:0000313" key="14">
    <source>
        <dbReference type="Proteomes" id="UP001378592"/>
    </source>
</evidence>
<comment type="similarity">
    <text evidence="1">Belongs to the Gfo/Idh/MocA family.</text>
</comment>
<evidence type="ECO:0000313" key="13">
    <source>
        <dbReference type="EMBL" id="KAK7871040.1"/>
    </source>
</evidence>
<evidence type="ECO:0000256" key="4">
    <source>
        <dbReference type="ARBA" id="ARBA00038984"/>
    </source>
</evidence>
<feature type="domain" description="GFO/IDH/MocA-like oxidoreductase" evidence="12">
    <location>
        <begin position="132"/>
        <end position="246"/>
    </location>
</feature>
<comment type="caution">
    <text evidence="13">The sequence shown here is derived from an EMBL/GenBank/DDBJ whole genome shotgun (WGS) entry which is preliminary data.</text>
</comment>
<dbReference type="PANTHER" id="PTHR22604:SF105">
    <property type="entry name" value="TRANS-1,2-DIHYDROBENZENE-1,2-DIOL DEHYDROGENASE"/>
    <property type="match status" value="1"/>
</dbReference>
<dbReference type="EC" id="1.1.1.179" evidence="4"/>
<dbReference type="GO" id="GO:0000166">
    <property type="term" value="F:nucleotide binding"/>
    <property type="evidence" value="ECO:0007669"/>
    <property type="project" value="InterPro"/>
</dbReference>
<dbReference type="InterPro" id="IPR050984">
    <property type="entry name" value="Gfo/Idh/MocA_domain"/>
</dbReference>
<dbReference type="SUPFAM" id="SSF51735">
    <property type="entry name" value="NAD(P)-binding Rossmann-fold domains"/>
    <property type="match status" value="1"/>
</dbReference>